<evidence type="ECO:0000256" key="2">
    <source>
        <dbReference type="ARBA" id="ARBA00022908"/>
    </source>
</evidence>
<gene>
    <name evidence="9" type="ORF">HDF16_006137</name>
</gene>
<name>A0A7W7ZK42_9BACT</name>
<dbReference type="GO" id="GO:0015074">
    <property type="term" value="P:DNA integration"/>
    <property type="evidence" value="ECO:0007669"/>
    <property type="project" value="UniProtKB-KW"/>
</dbReference>
<dbReference type="InterPro" id="IPR006119">
    <property type="entry name" value="Resolv_N"/>
</dbReference>
<dbReference type="Gene3D" id="3.40.50.1390">
    <property type="entry name" value="Resolvase, N-terminal catalytic domain"/>
    <property type="match status" value="1"/>
</dbReference>
<comment type="similarity">
    <text evidence="1">Belongs to the site-specific recombinase resolvase family.</text>
</comment>
<reference evidence="9 10" key="1">
    <citation type="submission" date="2020-08" db="EMBL/GenBank/DDBJ databases">
        <title>Genomic Encyclopedia of Type Strains, Phase IV (KMG-V): Genome sequencing to study the core and pangenomes of soil and plant-associated prokaryotes.</title>
        <authorList>
            <person name="Whitman W."/>
        </authorList>
    </citation>
    <scope>NUCLEOTIDE SEQUENCE [LARGE SCALE GENOMIC DNA]</scope>
    <source>
        <strain evidence="9 10">M8UP14</strain>
    </source>
</reference>
<dbReference type="FunFam" id="3.40.50.1390:FF:000001">
    <property type="entry name" value="DNA recombinase"/>
    <property type="match status" value="1"/>
</dbReference>
<keyword evidence="3" id="KW-0230">DNA invertase</keyword>
<keyword evidence="2" id="KW-0229">DNA integration</keyword>
<dbReference type="Proteomes" id="UP000540989">
    <property type="component" value="Unassembled WGS sequence"/>
</dbReference>
<evidence type="ECO:0000313" key="10">
    <source>
        <dbReference type="Proteomes" id="UP000540989"/>
    </source>
</evidence>
<evidence type="ECO:0000256" key="3">
    <source>
        <dbReference type="ARBA" id="ARBA00023100"/>
    </source>
</evidence>
<dbReference type="InterPro" id="IPR036162">
    <property type="entry name" value="Resolvase-like_N_sf"/>
</dbReference>
<dbReference type="InterPro" id="IPR006118">
    <property type="entry name" value="Recombinase_CS"/>
</dbReference>
<dbReference type="InterPro" id="IPR009057">
    <property type="entry name" value="Homeodomain-like_sf"/>
</dbReference>
<feature type="active site" description="O-(5'-phospho-DNA)-serine intermediate" evidence="6 7">
    <location>
        <position position="9"/>
    </location>
</feature>
<dbReference type="SMART" id="SM00857">
    <property type="entry name" value="Resolvase"/>
    <property type="match status" value="1"/>
</dbReference>
<dbReference type="Pfam" id="PF00239">
    <property type="entry name" value="Resolvase"/>
    <property type="match status" value="1"/>
</dbReference>
<evidence type="ECO:0000256" key="7">
    <source>
        <dbReference type="PROSITE-ProRule" id="PRU10137"/>
    </source>
</evidence>
<dbReference type="SUPFAM" id="SSF53041">
    <property type="entry name" value="Resolvase-like"/>
    <property type="match status" value="1"/>
</dbReference>
<evidence type="ECO:0000256" key="1">
    <source>
        <dbReference type="ARBA" id="ARBA00009913"/>
    </source>
</evidence>
<dbReference type="CDD" id="cd03768">
    <property type="entry name" value="SR_ResInv"/>
    <property type="match status" value="1"/>
</dbReference>
<dbReference type="Gene3D" id="1.10.10.60">
    <property type="entry name" value="Homeodomain-like"/>
    <property type="match status" value="1"/>
</dbReference>
<keyword evidence="4" id="KW-0238">DNA-binding</keyword>
<sequence>MIVGYARVSTADQNTEAQTPALKGAKCKRIYQEEGSGRTMDRPELEKCLDNLEAGDTLVVWRLDRLARSLRDLLELVARFEKEGVNFRSLTENFDTTTASGRLVFHFFAALTQFERELIRERTMIGLSAAKARGRTGGRKHKMSPQQIRQIKALWAGRKETKVDLAKSFGVSISTIDRIVRPKSLKS</sequence>
<dbReference type="SUPFAM" id="SSF46689">
    <property type="entry name" value="Homeodomain-like"/>
    <property type="match status" value="1"/>
</dbReference>
<keyword evidence="10" id="KW-1185">Reference proteome</keyword>
<dbReference type="PROSITE" id="PS00397">
    <property type="entry name" value="RECOMBINASES_1"/>
    <property type="match status" value="1"/>
</dbReference>
<dbReference type="GO" id="GO:0000150">
    <property type="term" value="F:DNA strand exchange activity"/>
    <property type="evidence" value="ECO:0007669"/>
    <property type="project" value="UniProtKB-KW"/>
</dbReference>
<dbReference type="GO" id="GO:0003677">
    <property type="term" value="F:DNA binding"/>
    <property type="evidence" value="ECO:0007669"/>
    <property type="project" value="UniProtKB-KW"/>
</dbReference>
<dbReference type="InterPro" id="IPR050639">
    <property type="entry name" value="SSR_resolvase"/>
</dbReference>
<dbReference type="RefSeq" id="WP_184224278.1">
    <property type="nucleotide sequence ID" value="NZ_JACHIP010000041.1"/>
</dbReference>
<evidence type="ECO:0000259" key="8">
    <source>
        <dbReference type="PROSITE" id="PS51736"/>
    </source>
</evidence>
<evidence type="ECO:0000256" key="4">
    <source>
        <dbReference type="ARBA" id="ARBA00023125"/>
    </source>
</evidence>
<dbReference type="PROSITE" id="PS51736">
    <property type="entry name" value="RECOMBINASES_3"/>
    <property type="match status" value="1"/>
</dbReference>
<dbReference type="PROSITE" id="PS00398">
    <property type="entry name" value="RECOMBINASES_2"/>
    <property type="match status" value="1"/>
</dbReference>
<dbReference type="PANTHER" id="PTHR30461">
    <property type="entry name" value="DNA-INVERTASE FROM LAMBDOID PROPHAGE"/>
    <property type="match status" value="1"/>
</dbReference>
<feature type="domain" description="Resolvase/invertase-type recombinase catalytic" evidence="8">
    <location>
        <begin position="1"/>
        <end position="134"/>
    </location>
</feature>
<dbReference type="EMBL" id="JACHIP010000041">
    <property type="protein sequence ID" value="MBB5061401.1"/>
    <property type="molecule type" value="Genomic_DNA"/>
</dbReference>
<accession>A0A7W7ZK42</accession>
<comment type="caution">
    <text evidence="9">The sequence shown here is derived from an EMBL/GenBank/DDBJ whole genome shotgun (WGS) entry which is preliminary data.</text>
</comment>
<proteinExistence type="inferred from homology"/>
<keyword evidence="5" id="KW-0233">DNA recombination</keyword>
<organism evidence="9 10">
    <name type="scientific">Granulicella aggregans</name>
    <dbReference type="NCBI Taxonomy" id="474949"/>
    <lineage>
        <taxon>Bacteria</taxon>
        <taxon>Pseudomonadati</taxon>
        <taxon>Acidobacteriota</taxon>
        <taxon>Terriglobia</taxon>
        <taxon>Terriglobales</taxon>
        <taxon>Acidobacteriaceae</taxon>
        <taxon>Granulicella</taxon>
    </lineage>
</organism>
<evidence type="ECO:0000256" key="5">
    <source>
        <dbReference type="ARBA" id="ARBA00023172"/>
    </source>
</evidence>
<protein>
    <submittedName>
        <fullName evidence="9">DNA invertase Pin-like site-specific DNA recombinase</fullName>
    </submittedName>
</protein>
<dbReference type="AlphaFoldDB" id="A0A7W7ZK42"/>
<evidence type="ECO:0000313" key="9">
    <source>
        <dbReference type="EMBL" id="MBB5061401.1"/>
    </source>
</evidence>
<dbReference type="PANTHER" id="PTHR30461:SF2">
    <property type="entry name" value="SERINE RECOMBINASE PINE-RELATED"/>
    <property type="match status" value="1"/>
</dbReference>
<evidence type="ECO:0000256" key="6">
    <source>
        <dbReference type="PIRSR" id="PIRSR606118-50"/>
    </source>
</evidence>